<keyword evidence="5" id="KW-0206">Cytoskeleton</keyword>
<keyword evidence="4" id="KW-0493">Microtubule</keyword>
<comment type="subcellular location">
    <subcellularLocation>
        <location evidence="1">Cytoplasm</location>
        <location evidence="1">Cytoskeleton</location>
    </subcellularLocation>
</comment>
<dbReference type="EMBL" id="JACGWL010000003">
    <property type="protein sequence ID" value="KAK4405823.1"/>
    <property type="molecule type" value="Genomic_DNA"/>
</dbReference>
<evidence type="ECO:0000313" key="9">
    <source>
        <dbReference type="EMBL" id="KAK4405823.1"/>
    </source>
</evidence>
<accession>A0AAE1X6Q4</accession>
<keyword evidence="10" id="KW-1185">Reference proteome</keyword>
<protein>
    <submittedName>
        <fullName evidence="9">Protein WVD2-like 3</fullName>
    </submittedName>
</protein>
<comment type="similarity">
    <text evidence="2">Belongs to the TPX2 family.</text>
</comment>
<dbReference type="Proteomes" id="UP001289374">
    <property type="component" value="Unassembled WGS sequence"/>
</dbReference>
<proteinExistence type="inferred from homology"/>
<evidence type="ECO:0000256" key="6">
    <source>
        <dbReference type="SAM" id="Coils"/>
    </source>
</evidence>
<feature type="region of interest" description="Disordered" evidence="7">
    <location>
        <begin position="337"/>
        <end position="419"/>
    </location>
</feature>
<feature type="domain" description="TPX2 C-terminal" evidence="8">
    <location>
        <begin position="266"/>
        <end position="354"/>
    </location>
</feature>
<evidence type="ECO:0000256" key="1">
    <source>
        <dbReference type="ARBA" id="ARBA00004245"/>
    </source>
</evidence>
<name>A0AAE1X6Q4_9LAMI</name>
<evidence type="ECO:0000256" key="4">
    <source>
        <dbReference type="ARBA" id="ARBA00022701"/>
    </source>
</evidence>
<evidence type="ECO:0000313" key="10">
    <source>
        <dbReference type="Proteomes" id="UP001289374"/>
    </source>
</evidence>
<gene>
    <name evidence="9" type="ORF">Sango_0588800</name>
</gene>
<dbReference type="Pfam" id="PF06886">
    <property type="entry name" value="TPX2"/>
    <property type="match status" value="1"/>
</dbReference>
<dbReference type="GO" id="GO:0008017">
    <property type="term" value="F:microtubule binding"/>
    <property type="evidence" value="ECO:0007669"/>
    <property type="project" value="InterPro"/>
</dbReference>
<keyword evidence="3" id="KW-0963">Cytoplasm</keyword>
<dbReference type="GO" id="GO:0005874">
    <property type="term" value="C:microtubule"/>
    <property type="evidence" value="ECO:0007669"/>
    <property type="project" value="UniProtKB-KW"/>
</dbReference>
<dbReference type="PANTHER" id="PTHR46372:SF2">
    <property type="entry name" value="PROTEIN WVD2-LIKE 3"/>
    <property type="match status" value="1"/>
</dbReference>
<dbReference type="PANTHER" id="PTHR46372">
    <property type="entry name" value="PROTEIN WVD2-LIKE 3"/>
    <property type="match status" value="1"/>
</dbReference>
<evidence type="ECO:0000256" key="7">
    <source>
        <dbReference type="SAM" id="MobiDB-lite"/>
    </source>
</evidence>
<dbReference type="InterPro" id="IPR044806">
    <property type="entry name" value="WVD2/WDL1-4"/>
</dbReference>
<organism evidence="9 10">
    <name type="scientific">Sesamum angolense</name>
    <dbReference type="NCBI Taxonomy" id="2727404"/>
    <lineage>
        <taxon>Eukaryota</taxon>
        <taxon>Viridiplantae</taxon>
        <taxon>Streptophyta</taxon>
        <taxon>Embryophyta</taxon>
        <taxon>Tracheophyta</taxon>
        <taxon>Spermatophyta</taxon>
        <taxon>Magnoliopsida</taxon>
        <taxon>eudicotyledons</taxon>
        <taxon>Gunneridae</taxon>
        <taxon>Pentapetalae</taxon>
        <taxon>asterids</taxon>
        <taxon>lamiids</taxon>
        <taxon>Lamiales</taxon>
        <taxon>Pedaliaceae</taxon>
        <taxon>Sesamum</taxon>
    </lineage>
</organism>
<evidence type="ECO:0000256" key="2">
    <source>
        <dbReference type="ARBA" id="ARBA00005885"/>
    </source>
</evidence>
<sequence length="441" mass="49078">MLGFFGCTVGASRNGDFTFSNVIFYERAPDPYRATCSYNVYAYELSNMGLEGSDIHIDKEPDGVTMYSNGVNHDTNYANANQQDLQQQSEFINMALQPDNTLDENSEVKHDEIQESNSEKPIEAPKVCQVETYEQHLLSKNSEINLSKEDDTHEGRELMKDNKNTRACDKKTTRAAVGNCKSKCTVPQPFALATEKRALYGDKPSNVHILQHQTSAKQNPTVSPIVPRKPLQPDNKKHPDDDTCSVASSTAASIRKTKVTVASAPVFKSSERAQRRKEFYSKLEEKHQALEAEKTQSEARTKVHDTVILMVETTEETEAAIKQLRKSLLFKASPMPSFYHEGPPPKVELKKPPPTRAKSPKLGRRKSCTDATGSGQQIHEANQSFPIFRDSSPTSRKVRTNTQNGTAACKPGRPTLQGRGTQEAFAPKLIGEEHVDITIHS</sequence>
<evidence type="ECO:0000256" key="5">
    <source>
        <dbReference type="ARBA" id="ARBA00023212"/>
    </source>
</evidence>
<feature type="coiled-coil region" evidence="6">
    <location>
        <begin position="273"/>
        <end position="300"/>
    </location>
</feature>
<comment type="caution">
    <text evidence="9">The sequence shown here is derived from an EMBL/GenBank/DDBJ whole genome shotgun (WGS) entry which is preliminary data.</text>
</comment>
<feature type="region of interest" description="Disordered" evidence="7">
    <location>
        <begin position="213"/>
        <end position="243"/>
    </location>
</feature>
<evidence type="ECO:0000256" key="3">
    <source>
        <dbReference type="ARBA" id="ARBA00022490"/>
    </source>
</evidence>
<dbReference type="InterPro" id="IPR027329">
    <property type="entry name" value="TPX2_C"/>
</dbReference>
<reference evidence="9" key="2">
    <citation type="journal article" date="2024" name="Plant">
        <title>Genomic evolution and insights into agronomic trait innovations of Sesamum species.</title>
        <authorList>
            <person name="Miao H."/>
            <person name="Wang L."/>
            <person name="Qu L."/>
            <person name="Liu H."/>
            <person name="Sun Y."/>
            <person name="Le M."/>
            <person name="Wang Q."/>
            <person name="Wei S."/>
            <person name="Zheng Y."/>
            <person name="Lin W."/>
            <person name="Duan Y."/>
            <person name="Cao H."/>
            <person name="Xiong S."/>
            <person name="Wang X."/>
            <person name="Wei L."/>
            <person name="Li C."/>
            <person name="Ma Q."/>
            <person name="Ju M."/>
            <person name="Zhao R."/>
            <person name="Li G."/>
            <person name="Mu C."/>
            <person name="Tian Q."/>
            <person name="Mei H."/>
            <person name="Zhang T."/>
            <person name="Gao T."/>
            <person name="Zhang H."/>
        </authorList>
    </citation>
    <scope>NUCLEOTIDE SEQUENCE</scope>
    <source>
        <strain evidence="9">K16</strain>
    </source>
</reference>
<evidence type="ECO:0000259" key="8">
    <source>
        <dbReference type="Pfam" id="PF06886"/>
    </source>
</evidence>
<dbReference type="GO" id="GO:0000226">
    <property type="term" value="P:microtubule cytoskeleton organization"/>
    <property type="evidence" value="ECO:0007669"/>
    <property type="project" value="InterPro"/>
</dbReference>
<feature type="compositionally biased region" description="Polar residues" evidence="7">
    <location>
        <begin position="369"/>
        <end position="406"/>
    </location>
</feature>
<feature type="compositionally biased region" description="Polar residues" evidence="7">
    <location>
        <begin position="213"/>
        <end position="222"/>
    </location>
</feature>
<keyword evidence="6" id="KW-0175">Coiled coil</keyword>
<dbReference type="AlphaFoldDB" id="A0AAE1X6Q4"/>
<reference evidence="9" key="1">
    <citation type="submission" date="2020-06" db="EMBL/GenBank/DDBJ databases">
        <authorList>
            <person name="Li T."/>
            <person name="Hu X."/>
            <person name="Zhang T."/>
            <person name="Song X."/>
            <person name="Zhang H."/>
            <person name="Dai N."/>
            <person name="Sheng W."/>
            <person name="Hou X."/>
            <person name="Wei L."/>
        </authorList>
    </citation>
    <scope>NUCLEOTIDE SEQUENCE</scope>
    <source>
        <strain evidence="9">K16</strain>
        <tissue evidence="9">Leaf</tissue>
    </source>
</reference>